<dbReference type="EMBL" id="LBWL01000001">
    <property type="protein sequence ID" value="KKR09619.1"/>
    <property type="molecule type" value="Genomic_DNA"/>
</dbReference>
<evidence type="ECO:0000256" key="1">
    <source>
        <dbReference type="SAM" id="MobiDB-lite"/>
    </source>
</evidence>
<feature type="transmembrane region" description="Helical" evidence="2">
    <location>
        <begin position="128"/>
        <end position="149"/>
    </location>
</feature>
<dbReference type="AlphaFoldDB" id="A0A837HQ52"/>
<feature type="transmembrane region" description="Helical" evidence="2">
    <location>
        <begin position="40"/>
        <end position="61"/>
    </location>
</feature>
<dbReference type="Proteomes" id="UP000033996">
    <property type="component" value="Unassembled WGS sequence"/>
</dbReference>
<feature type="transmembrane region" description="Helical" evidence="2">
    <location>
        <begin position="313"/>
        <end position="331"/>
    </location>
</feature>
<evidence type="ECO:0000313" key="4">
    <source>
        <dbReference type="Proteomes" id="UP000033996"/>
    </source>
</evidence>
<accession>A0A837HQ52</accession>
<feature type="transmembrane region" description="Helical" evidence="2">
    <location>
        <begin position="206"/>
        <end position="233"/>
    </location>
</feature>
<evidence type="ECO:0000256" key="2">
    <source>
        <dbReference type="SAM" id="Phobius"/>
    </source>
</evidence>
<sequence>MFAIILLSGVFLYAKGAVASANPLEWIGGIAFDGIKSMAFSFIWLIFWIIGKLLAALIIALDTFSRIPVYPKAGVPVVEEIWKIMRDMANMAFIVALVIAAFATIFNTFTSSMAFFKGMNWQQTLVKLLISAVLINFSLTLGVLVLDIAQVPTNMLLKSMGDIAGNLGNGLNPSQFMVGNISDANGVANLTGVFDKAGGALDATGGALISLIFGIVLLGSFLICIFTGIAFIIYRIPMIWMLLMFSPLVWVARIFPGGEKSFSDWWSKLIGWAFFLPYYFFFVYLALYLLGNQDKIMKAITLNTNTAVYGPDISVQLIFFYATVCIILMGGTKMAISWSQSTGAAGKKFFDWADKAAKRSIPMLGSVESIKKAGTQRFEEIQKKGLPGRFSMLYGGDAAITQRDAYWAKKLGVSGAGPKYQRLLTDKASEEFKLIEEQFDLGKLDTNQIYNLAKSSKATDAKGLAYRKMAAKVGKLDNELFIETLAQLKDNPAAIKDFMSSAKESKFRNISADDMARMAAGAVGVTEDGKAFDYSMLRKNGNYAPMRRDLYKHLQSDTKNLSKLEDDQVDEALAVFGGDTTADGFAFMKDLGKARPDYGYIYKINTDAKRDEAIKKYNAKHPEGYQIRLGQPLSESDSKRLKTDHYVGALGELKDIANLPFKKIWNTEEFQAAMVIKYASGSSKSATNSLNNLENLCRAAVDSGDKIRILDSIRQRAEAKRDSIRSVNEYPDPGRGLEDQMPGGQQEEDEPEEDMIDDTDIEQGEDTPPTASGVRAKNQKPRIMTADLNQNNIIDLRDKEK</sequence>
<feature type="transmembrane region" description="Helical" evidence="2">
    <location>
        <begin position="239"/>
        <end position="257"/>
    </location>
</feature>
<gene>
    <name evidence="3" type="ORF">UT35_C0001G0016</name>
</gene>
<feature type="transmembrane region" description="Helical" evidence="2">
    <location>
        <begin position="269"/>
        <end position="290"/>
    </location>
</feature>
<proteinExistence type="predicted"/>
<comment type="caution">
    <text evidence="3">The sequence shown here is derived from an EMBL/GenBank/DDBJ whole genome shotgun (WGS) entry which is preliminary data.</text>
</comment>
<feature type="transmembrane region" description="Helical" evidence="2">
    <location>
        <begin position="92"/>
        <end position="116"/>
    </location>
</feature>
<protein>
    <submittedName>
        <fullName evidence="3">Uncharacterized protein</fullName>
    </submittedName>
</protein>
<name>A0A837HQ52_9BACT</name>
<reference evidence="3 4" key="1">
    <citation type="journal article" date="2015" name="Nature">
        <title>rRNA introns, odd ribosomes, and small enigmatic genomes across a large radiation of phyla.</title>
        <authorList>
            <person name="Brown C.T."/>
            <person name="Hug L.A."/>
            <person name="Thomas B.C."/>
            <person name="Sharon I."/>
            <person name="Castelle C.J."/>
            <person name="Singh A."/>
            <person name="Wilkins M.J."/>
            <person name="Williams K.H."/>
            <person name="Banfield J.F."/>
        </authorList>
    </citation>
    <scope>NUCLEOTIDE SEQUENCE [LARGE SCALE GENOMIC DNA]</scope>
</reference>
<evidence type="ECO:0000313" key="3">
    <source>
        <dbReference type="EMBL" id="KKR09619.1"/>
    </source>
</evidence>
<organism evidence="3 4">
    <name type="scientific">Candidatus Yanofskybacteria bacterium GW2011_GWD1_39_16</name>
    <dbReference type="NCBI Taxonomy" id="1619030"/>
    <lineage>
        <taxon>Bacteria</taxon>
        <taxon>Candidatus Yanofskyibacteriota</taxon>
    </lineage>
</organism>
<feature type="compositionally biased region" description="Basic and acidic residues" evidence="1">
    <location>
        <begin position="714"/>
        <end position="724"/>
    </location>
</feature>
<keyword evidence="2" id="KW-1133">Transmembrane helix</keyword>
<feature type="region of interest" description="Disordered" evidence="1">
    <location>
        <begin position="714"/>
        <end position="801"/>
    </location>
</feature>
<keyword evidence="2" id="KW-0812">Transmembrane</keyword>
<keyword evidence="2" id="KW-0472">Membrane</keyword>
<feature type="compositionally biased region" description="Acidic residues" evidence="1">
    <location>
        <begin position="746"/>
        <end position="765"/>
    </location>
</feature>